<sequence length="98" mass="10583">MSAARGSWPLRFIASKNMRSDGYIQFPVARSAPVSCSLFARDGAEWSLLMSLLPAGIDVRGIVETSRSMPREEWLGIVLGGAGLDVVGEEEKNGIRGM</sequence>
<organism evidence="1 2">
    <name type="scientific">Xylaria bambusicola</name>
    <dbReference type="NCBI Taxonomy" id="326684"/>
    <lineage>
        <taxon>Eukaryota</taxon>
        <taxon>Fungi</taxon>
        <taxon>Dikarya</taxon>
        <taxon>Ascomycota</taxon>
        <taxon>Pezizomycotina</taxon>
        <taxon>Sordariomycetes</taxon>
        <taxon>Xylariomycetidae</taxon>
        <taxon>Xylariales</taxon>
        <taxon>Xylariaceae</taxon>
        <taxon>Xylaria</taxon>
    </lineage>
</organism>
<name>A0AAN7Z9B1_9PEZI</name>
<comment type="caution">
    <text evidence="1">The sequence shown here is derived from an EMBL/GenBank/DDBJ whole genome shotgun (WGS) entry which is preliminary data.</text>
</comment>
<protein>
    <submittedName>
        <fullName evidence="1">Uncharacterized protein</fullName>
    </submittedName>
</protein>
<gene>
    <name evidence="1" type="ORF">RRF57_010010</name>
</gene>
<dbReference type="EMBL" id="JAWHQM010000039">
    <property type="protein sequence ID" value="KAK5634297.1"/>
    <property type="molecule type" value="Genomic_DNA"/>
</dbReference>
<proteinExistence type="predicted"/>
<evidence type="ECO:0000313" key="1">
    <source>
        <dbReference type="EMBL" id="KAK5634297.1"/>
    </source>
</evidence>
<reference evidence="1 2" key="1">
    <citation type="submission" date="2023-10" db="EMBL/GenBank/DDBJ databases">
        <title>Draft genome sequence of Xylaria bambusicola isolate GMP-LS, the root and basal stem rot pathogen of sugarcane in Indonesia.</title>
        <authorList>
            <person name="Selvaraj P."/>
            <person name="Muralishankar V."/>
            <person name="Muruganantham S."/>
            <person name="Sp S."/>
            <person name="Haryani S."/>
            <person name="Lau K.J.X."/>
            <person name="Naqvi N.I."/>
        </authorList>
    </citation>
    <scope>NUCLEOTIDE SEQUENCE [LARGE SCALE GENOMIC DNA]</scope>
    <source>
        <strain evidence="1">GMP-LS</strain>
    </source>
</reference>
<dbReference type="Proteomes" id="UP001305414">
    <property type="component" value="Unassembled WGS sequence"/>
</dbReference>
<dbReference type="AlphaFoldDB" id="A0AAN7Z9B1"/>
<accession>A0AAN7Z9B1</accession>
<evidence type="ECO:0000313" key="2">
    <source>
        <dbReference type="Proteomes" id="UP001305414"/>
    </source>
</evidence>
<keyword evidence="2" id="KW-1185">Reference proteome</keyword>